<proteinExistence type="predicted"/>
<evidence type="ECO:0000313" key="1">
    <source>
        <dbReference type="Proteomes" id="UP000887578"/>
    </source>
</evidence>
<dbReference type="Proteomes" id="UP000887578">
    <property type="component" value="Unplaced"/>
</dbReference>
<name>A0A914Q2B8_9BILA</name>
<dbReference type="AlphaFoldDB" id="A0A914Q2B8"/>
<evidence type="ECO:0000313" key="2">
    <source>
        <dbReference type="WBParaSite" id="PDA_v2.g23003.t1"/>
    </source>
</evidence>
<dbReference type="WBParaSite" id="PDA_v2.g23003.t1">
    <property type="protein sequence ID" value="PDA_v2.g23003.t1"/>
    <property type="gene ID" value="PDA_v2.g23003"/>
</dbReference>
<reference evidence="2" key="1">
    <citation type="submission" date="2022-11" db="UniProtKB">
        <authorList>
            <consortium name="WormBaseParasite"/>
        </authorList>
    </citation>
    <scope>IDENTIFICATION</scope>
</reference>
<accession>A0A914Q2B8</accession>
<protein>
    <submittedName>
        <fullName evidence="2">Uncharacterized protein</fullName>
    </submittedName>
</protein>
<organism evidence="1 2">
    <name type="scientific">Panagrolaimus davidi</name>
    <dbReference type="NCBI Taxonomy" id="227884"/>
    <lineage>
        <taxon>Eukaryota</taxon>
        <taxon>Metazoa</taxon>
        <taxon>Ecdysozoa</taxon>
        <taxon>Nematoda</taxon>
        <taxon>Chromadorea</taxon>
        <taxon>Rhabditida</taxon>
        <taxon>Tylenchina</taxon>
        <taxon>Panagrolaimomorpha</taxon>
        <taxon>Panagrolaimoidea</taxon>
        <taxon>Panagrolaimidae</taxon>
        <taxon>Panagrolaimus</taxon>
    </lineage>
</organism>
<sequence>MGIEFRVMDDLISKIEEPQNVKTILSVTNSLTLTDALGTPWMEFGTDENRFVFNEIIRLEKIEHFIDHPEHLPPLREFPEIRKLKYAAPQSTFMEDYSS</sequence>
<keyword evidence="1" id="KW-1185">Reference proteome</keyword>